<feature type="compositionally biased region" description="Polar residues" evidence="1">
    <location>
        <begin position="11"/>
        <end position="24"/>
    </location>
</feature>
<feature type="region of interest" description="Disordered" evidence="1">
    <location>
        <begin position="1"/>
        <end position="26"/>
    </location>
</feature>
<evidence type="ECO:0000256" key="1">
    <source>
        <dbReference type="SAM" id="MobiDB-lite"/>
    </source>
</evidence>
<dbReference type="RefSeq" id="WP_239551112.1">
    <property type="nucleotide sequence ID" value="NZ_JAFBDQ010000010.1"/>
</dbReference>
<proteinExistence type="predicted"/>
<accession>A0A939BPS9</accession>
<organism evidence="2 3">
    <name type="scientific">Halanaerobacter jeridensis</name>
    <dbReference type="NCBI Taxonomy" id="706427"/>
    <lineage>
        <taxon>Bacteria</taxon>
        <taxon>Bacillati</taxon>
        <taxon>Bacillota</taxon>
        <taxon>Clostridia</taxon>
        <taxon>Halanaerobiales</taxon>
        <taxon>Halobacteroidaceae</taxon>
        <taxon>Halanaerobacter</taxon>
    </lineage>
</organism>
<evidence type="ECO:0000313" key="3">
    <source>
        <dbReference type="Proteomes" id="UP000774000"/>
    </source>
</evidence>
<dbReference type="InterPro" id="IPR005585">
    <property type="entry name" value="DUF327"/>
</dbReference>
<gene>
    <name evidence="2" type="ORF">JOC47_002098</name>
</gene>
<evidence type="ECO:0000313" key="2">
    <source>
        <dbReference type="EMBL" id="MBM7557243.1"/>
    </source>
</evidence>
<dbReference type="Gene3D" id="1.20.120.490">
    <property type="entry name" value="Hypothetical protein TM1646-like domain"/>
    <property type="match status" value="1"/>
</dbReference>
<sequence>MPRIKVDNKPQNKVNTKVSGAEQSAKTKEVEKSFLQELKQVHGEKIKAKLDDLLTMIDQQGDKLAKHRTFSELLKYKNMVQNFVEEAVEKMYQVEDDYSPTQGKVQSLVKSIDSSLEDVTKMIVEDQKPQLDILDKLDEVRGMLVDLYR</sequence>
<dbReference type="Pfam" id="PF03885">
    <property type="entry name" value="DUF327"/>
    <property type="match status" value="1"/>
</dbReference>
<feature type="compositionally biased region" description="Basic and acidic residues" evidence="1">
    <location>
        <begin position="1"/>
        <end position="10"/>
    </location>
</feature>
<dbReference type="EMBL" id="JAFBDQ010000010">
    <property type="protein sequence ID" value="MBM7557243.1"/>
    <property type="molecule type" value="Genomic_DNA"/>
</dbReference>
<keyword evidence="3" id="KW-1185">Reference proteome</keyword>
<reference evidence="2" key="1">
    <citation type="submission" date="2021-01" db="EMBL/GenBank/DDBJ databases">
        <title>Genomic Encyclopedia of Type Strains, Phase IV (KMG-IV): sequencing the most valuable type-strain genomes for metagenomic binning, comparative biology and taxonomic classification.</title>
        <authorList>
            <person name="Goeker M."/>
        </authorList>
    </citation>
    <scope>NUCLEOTIDE SEQUENCE</scope>
    <source>
        <strain evidence="2">DSM 23230</strain>
    </source>
</reference>
<dbReference type="SUPFAM" id="SSF158397">
    <property type="entry name" value="TM1646-like"/>
    <property type="match status" value="1"/>
</dbReference>
<protein>
    <submittedName>
        <fullName evidence="2">Uncharacterized protein YaaR (DUF327 family)</fullName>
    </submittedName>
</protein>
<dbReference type="InterPro" id="IPR024042">
    <property type="entry name" value="TM1646-like_dom_sf"/>
</dbReference>
<dbReference type="AlphaFoldDB" id="A0A939BPS9"/>
<dbReference type="Proteomes" id="UP000774000">
    <property type="component" value="Unassembled WGS sequence"/>
</dbReference>
<comment type="caution">
    <text evidence="2">The sequence shown here is derived from an EMBL/GenBank/DDBJ whole genome shotgun (WGS) entry which is preliminary data.</text>
</comment>
<name>A0A939BPS9_9FIRM</name>